<evidence type="ECO:0000313" key="3">
    <source>
        <dbReference type="Proteomes" id="UP000309488"/>
    </source>
</evidence>
<keyword evidence="3" id="KW-1185">Reference proteome</keyword>
<feature type="signal peptide" evidence="1">
    <location>
        <begin position="1"/>
        <end position="21"/>
    </location>
</feature>
<feature type="chain" id="PRO_5020287162" description="Tail specific protease domain-containing protein" evidence="1">
    <location>
        <begin position="22"/>
        <end position="408"/>
    </location>
</feature>
<gene>
    <name evidence="2" type="ORF">FA048_06235</name>
</gene>
<comment type="caution">
    <text evidence="2">The sequence shown here is derived from an EMBL/GenBank/DDBJ whole genome shotgun (WGS) entry which is preliminary data.</text>
</comment>
<protein>
    <recommendedName>
        <fullName evidence="4">Tail specific protease domain-containing protein</fullName>
    </recommendedName>
</protein>
<evidence type="ECO:0000313" key="2">
    <source>
        <dbReference type="EMBL" id="TKC13201.1"/>
    </source>
</evidence>
<dbReference type="Proteomes" id="UP000309488">
    <property type="component" value="Unassembled WGS sequence"/>
</dbReference>
<dbReference type="AlphaFoldDB" id="A0A4U1CVE0"/>
<dbReference type="OrthoDB" id="2327485at2"/>
<dbReference type="RefSeq" id="WP_136839322.1">
    <property type="nucleotide sequence ID" value="NZ_SWBR01000001.1"/>
</dbReference>
<name>A0A4U1CVE0_9SPHI</name>
<evidence type="ECO:0008006" key="4">
    <source>
        <dbReference type="Google" id="ProtNLM"/>
    </source>
</evidence>
<organism evidence="2 3">
    <name type="scientific">Pedobacter polaris</name>
    <dbReference type="NCBI Taxonomy" id="2571273"/>
    <lineage>
        <taxon>Bacteria</taxon>
        <taxon>Pseudomonadati</taxon>
        <taxon>Bacteroidota</taxon>
        <taxon>Sphingobacteriia</taxon>
        <taxon>Sphingobacteriales</taxon>
        <taxon>Sphingobacteriaceae</taxon>
        <taxon>Pedobacter</taxon>
    </lineage>
</organism>
<accession>A0A4U1CVE0</accession>
<dbReference type="Gene3D" id="3.90.226.10">
    <property type="entry name" value="2-enoyl-CoA Hydratase, Chain A, domain 1"/>
    <property type="match status" value="2"/>
</dbReference>
<proteinExistence type="predicted"/>
<reference evidence="2 3" key="1">
    <citation type="submission" date="2019-04" db="EMBL/GenBank/DDBJ databases">
        <title>Pedobacter sp. RP-3-22 sp. nov., isolated from Arctic soil.</title>
        <authorList>
            <person name="Dahal R.H."/>
            <person name="Kim D.-U."/>
        </authorList>
    </citation>
    <scope>NUCLEOTIDE SEQUENCE [LARGE SCALE GENOMIC DNA]</scope>
    <source>
        <strain evidence="2 3">RP-3-22</strain>
    </source>
</reference>
<evidence type="ECO:0000256" key="1">
    <source>
        <dbReference type="SAM" id="SignalP"/>
    </source>
</evidence>
<dbReference type="InterPro" id="IPR029045">
    <property type="entry name" value="ClpP/crotonase-like_dom_sf"/>
</dbReference>
<keyword evidence="1" id="KW-0732">Signal</keyword>
<sequence length="408" mass="46748">MKIKSLLFSLFIFTGSSLIKAQDCNCITALDEVATGVKKSPSYKDGIKERGKEYFSAELIKIKAEIAVDPLIKKNCSAYIQKYLSLFKDKHLSLYIDYSKIKSQKDVFESELYKQTQQIKIDSNNLKFTDDLEGIYIDVYRYYKVALIKDANKVNQYVGIILSSKSGLWKSGQVKFVLKKNEDNTYDGFFYDDIHFAKYTNITYADQKLVGVEWVKEERMKLEPINPFIVPTKKKWDYKKLDDETDYVYLGTFSGMLAYESDTFYKELIPKLKGKKLIVDVRNNTGGGERSYNMFLNFVNSAACAANQVAIIQNLSCASGGEHFILAMRKNPKVKTYGENSAGYMGYGYGNRSSITVKTSCFNYISEITENKYPAFKIYETVGIPPDVKLLRDKDWIKQVIAYLDINK</sequence>
<dbReference type="SUPFAM" id="SSF52096">
    <property type="entry name" value="ClpP/crotonase"/>
    <property type="match status" value="1"/>
</dbReference>
<dbReference type="EMBL" id="SWBR01000001">
    <property type="protein sequence ID" value="TKC13201.1"/>
    <property type="molecule type" value="Genomic_DNA"/>
</dbReference>